<dbReference type="AlphaFoldDB" id="A0AA40EMN6"/>
<protein>
    <submittedName>
        <fullName evidence="1">Uncharacterized protein</fullName>
    </submittedName>
</protein>
<dbReference type="Proteomes" id="UP001172159">
    <property type="component" value="Unassembled WGS sequence"/>
</dbReference>
<evidence type="ECO:0000313" key="1">
    <source>
        <dbReference type="EMBL" id="KAK0742122.1"/>
    </source>
</evidence>
<dbReference type="EMBL" id="JAUKTV010000003">
    <property type="protein sequence ID" value="KAK0742122.1"/>
    <property type="molecule type" value="Genomic_DNA"/>
</dbReference>
<sequence length="198" mass="22137">MGCWPPRLLAIHLGFLNNGCRGLVHHPRAARDSHLTTVQAFRIFASRKVALPDALHVHSTKTSSEHGFLSACSLRPFVFPLEERFKSHGPALRSTFHLHQLHAPERDHSLLSPHTTYPAPQSLPIGVFHDACGLTPKHSRRTSTCLLGSWCSVSARATDHDSRVSHHPSFWSIVCPFQCSGFFHIYRPMDRNILSGLS</sequence>
<proteinExistence type="predicted"/>
<keyword evidence="2" id="KW-1185">Reference proteome</keyword>
<accession>A0AA40EMN6</accession>
<organism evidence="1 2">
    <name type="scientific">Apiosordaria backusii</name>
    <dbReference type="NCBI Taxonomy" id="314023"/>
    <lineage>
        <taxon>Eukaryota</taxon>
        <taxon>Fungi</taxon>
        <taxon>Dikarya</taxon>
        <taxon>Ascomycota</taxon>
        <taxon>Pezizomycotina</taxon>
        <taxon>Sordariomycetes</taxon>
        <taxon>Sordariomycetidae</taxon>
        <taxon>Sordariales</taxon>
        <taxon>Lasiosphaeriaceae</taxon>
        <taxon>Apiosordaria</taxon>
    </lineage>
</organism>
<evidence type="ECO:0000313" key="2">
    <source>
        <dbReference type="Proteomes" id="UP001172159"/>
    </source>
</evidence>
<reference evidence="1" key="1">
    <citation type="submission" date="2023-06" db="EMBL/GenBank/DDBJ databases">
        <title>Genome-scale phylogeny and comparative genomics of the fungal order Sordariales.</title>
        <authorList>
            <consortium name="Lawrence Berkeley National Laboratory"/>
            <person name="Hensen N."/>
            <person name="Bonometti L."/>
            <person name="Westerberg I."/>
            <person name="Brannstrom I.O."/>
            <person name="Guillou S."/>
            <person name="Cros-Aarteil S."/>
            <person name="Calhoun S."/>
            <person name="Haridas S."/>
            <person name="Kuo A."/>
            <person name="Mondo S."/>
            <person name="Pangilinan J."/>
            <person name="Riley R."/>
            <person name="Labutti K."/>
            <person name="Andreopoulos B."/>
            <person name="Lipzen A."/>
            <person name="Chen C."/>
            <person name="Yanf M."/>
            <person name="Daum C."/>
            <person name="Ng V."/>
            <person name="Clum A."/>
            <person name="Steindorff A."/>
            <person name="Ohm R."/>
            <person name="Martin F."/>
            <person name="Silar P."/>
            <person name="Natvig D."/>
            <person name="Lalanne C."/>
            <person name="Gautier V."/>
            <person name="Ament-Velasquez S.L."/>
            <person name="Kruys A."/>
            <person name="Hutchinson M.I."/>
            <person name="Powell A.J."/>
            <person name="Barry K."/>
            <person name="Miller A.N."/>
            <person name="Grigoriev I.V."/>
            <person name="Debuchy R."/>
            <person name="Gladieux P."/>
            <person name="Thoren M.H."/>
            <person name="Johannesson H."/>
        </authorList>
    </citation>
    <scope>NUCLEOTIDE SEQUENCE</scope>
    <source>
        <strain evidence="1">CBS 540.89</strain>
    </source>
</reference>
<gene>
    <name evidence="1" type="ORF">B0T21DRAFT_124242</name>
</gene>
<name>A0AA40EMN6_9PEZI</name>
<comment type="caution">
    <text evidence="1">The sequence shown here is derived from an EMBL/GenBank/DDBJ whole genome shotgun (WGS) entry which is preliminary data.</text>
</comment>